<dbReference type="AlphaFoldDB" id="A0A1T5EAR1"/>
<protein>
    <submittedName>
        <fullName evidence="1">Uncharacterized protein</fullName>
    </submittedName>
</protein>
<dbReference type="OrthoDB" id="964356at2"/>
<dbReference type="STRING" id="651661.SAMN05660293_02269"/>
<accession>A0A1T5EAR1</accession>
<evidence type="ECO:0000313" key="2">
    <source>
        <dbReference type="Proteomes" id="UP000190897"/>
    </source>
</evidence>
<dbReference type="RefSeq" id="WP_082214760.1">
    <property type="nucleotide sequence ID" value="NZ_FUZA01000002.1"/>
</dbReference>
<reference evidence="2" key="1">
    <citation type="submission" date="2017-02" db="EMBL/GenBank/DDBJ databases">
        <authorList>
            <person name="Varghese N."/>
            <person name="Submissions S."/>
        </authorList>
    </citation>
    <scope>NUCLEOTIDE SEQUENCE [LARGE SCALE GENOMIC DNA]</scope>
    <source>
        <strain evidence="2">DSM 22270</strain>
    </source>
</reference>
<dbReference type="EMBL" id="FUZA01000002">
    <property type="protein sequence ID" value="SKB80910.1"/>
    <property type="molecule type" value="Genomic_DNA"/>
</dbReference>
<proteinExistence type="predicted"/>
<organism evidence="1 2">
    <name type="scientific">Dyadobacter psychrophilus</name>
    <dbReference type="NCBI Taxonomy" id="651661"/>
    <lineage>
        <taxon>Bacteria</taxon>
        <taxon>Pseudomonadati</taxon>
        <taxon>Bacteroidota</taxon>
        <taxon>Cytophagia</taxon>
        <taxon>Cytophagales</taxon>
        <taxon>Spirosomataceae</taxon>
        <taxon>Dyadobacter</taxon>
    </lineage>
</organism>
<dbReference type="Proteomes" id="UP000190897">
    <property type="component" value="Unassembled WGS sequence"/>
</dbReference>
<name>A0A1T5EAR1_9BACT</name>
<evidence type="ECO:0000313" key="1">
    <source>
        <dbReference type="EMBL" id="SKB80910.1"/>
    </source>
</evidence>
<gene>
    <name evidence="1" type="ORF">SAMN05660293_02269</name>
</gene>
<sequence>MAGKATFTLKDGESGEIELRSEDIEEIVPDADFRFSLLILKNGDKYFVSGTKDEIEEKLGANASL</sequence>
<keyword evidence="2" id="KW-1185">Reference proteome</keyword>